<dbReference type="InterPro" id="IPR039919">
    <property type="entry name" value="ARHGEF10/ARHGEF17"/>
</dbReference>
<feature type="compositionally biased region" description="Basic and acidic residues" evidence="2">
    <location>
        <begin position="494"/>
        <end position="509"/>
    </location>
</feature>
<dbReference type="SUPFAM" id="SSF50998">
    <property type="entry name" value="Quinoprotein alcohol dehydrogenase-like"/>
    <property type="match status" value="1"/>
</dbReference>
<feature type="compositionally biased region" description="Polar residues" evidence="2">
    <location>
        <begin position="510"/>
        <end position="523"/>
    </location>
</feature>
<name>R7VEC0_CAPTE</name>
<evidence type="ECO:0000259" key="3">
    <source>
        <dbReference type="PROSITE" id="PS50010"/>
    </source>
</evidence>
<sequence>MLKEPSAPPPSGEAGQPIVAYSTAAFATPATSQPFSPSETSSAVAMATNNGATECALLAGLESAAPVGECSGRSPSTAAAASTAAPLRRQPTPHPFFLTFSRWKTYCSQKYHAKSKSQQDLIIRHPAVLRQQQQEGMEVSAAEKQQQQPRDWTGVMTSPPPSITGTPTLVRARPRLPLGLIKPGSRGGGKEEVEDLSVAFSSLGTTDFVRKYSRKCRNSGANTPSGNAASSVPTPGSMRSPLFSPTPESGQGHHTRTGSLTLKRMRSIKLKLQKVKETQELEEKQTEPSEITSKDAEEPPSDPVPQEEAKHSTLSPSSSNSLITVSVNRPITSYLHTGTKIVFSSLQDLSKISESDSDSQWHPVMNTPEQFREASKALATKMPQSPVPTEQCKPEGPEKKVSLRRKLFSLKNSVSTDSDASTTSVPPKLPVMTDSFEGASGSEPANRSCSFDTEDDEGLGAMDEATEEDGIRIRVPQIVAPGSDRKRRSRKGRKKDDRLRSKQDADKSNGSRFLTHPTLNDNISCEEPCSMDSDLAVIRVHSANRLSPQRSVASIDSSLSSSDTVAPFYADVVQDVVAADTLKPKHERKNSKQLKQKSKSDPCGNKQSVDISSVISAQHTQSEPVLEKDKQPPTTDSSEDIAKERKISKSENLLIHTDEELQPIPEVLSPSKLIEVRVAESSADSCEEVKSPVPAPRQRSKRAKKKSHTVANIIQRLENRDDQEEEGSRSDRNPETGSRGVRIRISDALSRASPDGDKKSKRSTLASLTLPLSGKKSSISRSQSSASVVNKPKNLPIGPASADPKRRPRLPEQLTKSASSDSNRSSKTSTSFAPSLAPLYPQGSLSLFEGAPKEKVKRDLIVQEFYSTEEDYVETLQMLVEKFMIPMKSSRTIDNAIVDDIFYKFSKQTVIESYISFIENFPKAEKVLDEISNKSAFQKFVEQTERQSRTKLPLKAMIIKPAQRIPRYELLIKRLLEHTPTEHPDCNLLTKAQSVIHRLALQINSVQENRQGEDMQDTLKKLELMIMTDLVQPERQYLRHDMINIMSRKDPYCVWLFSDLVIFSSIKRKSGPVNRRITLLLWVYPSTQSPSGNDFVENVKHKMWLKVALDGLEILKGSSGSQQRPLVDKDLLEEDFRVLTNIIDLTQNLNCQHENLDDVVHQLQSHVNKQLSEHQLKTPPPEANTLQLLATTTEGLTAINLVFNTPEKRNVWEGAFSDAKQKLADNVKEKPPEFIQAMPITKTRAGMQFSCAAPIEGMNAQHERDVWVCNSDGYVGHMCLLSLQPEPIVTLNTPLPGCNSRILCICAVPGQPTIKRRGSGRRHGVTQIQAPNIHLDDVIRLKRDDEDDDESKKKTKKPKGGAEKDASSDSDSSDEFQDAEDKDPKEKETTKEQEECSRSGTPERQANRTPFDNTKSAMWLGTEDGCILIFPSTENIKTTKNKVKLQQNAGVLSLLYYDHRVFASLTNGDVVVFRRLDKSRWDLEEPEVLSVSNASAPVNKMQMVAGRLWCTSHCEIFVINPTDLHIKATFQANPDCKRGMHCIAASGLGVWLAPQGGSTVLLYHATTYQQLMKISIKQAVAQKLQATDDIIRQHKTACLRVTSLLACKDLLWIGTSAGVLLTVPMPKISSTTTKSDLTPPEVSGLVHGHTGHVRFLTCVDLPQPKFLASFGSQASGSPPDVGVPRRPSWLQRSDSLTTHTLTLATKMLIISGGDGYEDFRSCANAETAGKDDSINHLLLWQV</sequence>
<dbReference type="SUPFAM" id="SSF48065">
    <property type="entry name" value="DBL homology domain (DH-domain)"/>
    <property type="match status" value="1"/>
</dbReference>
<evidence type="ECO:0000313" key="5">
    <source>
        <dbReference type="EnsemblMetazoa" id="CapteP222014"/>
    </source>
</evidence>
<organism evidence="4">
    <name type="scientific">Capitella teleta</name>
    <name type="common">Polychaete worm</name>
    <dbReference type="NCBI Taxonomy" id="283909"/>
    <lineage>
        <taxon>Eukaryota</taxon>
        <taxon>Metazoa</taxon>
        <taxon>Spiralia</taxon>
        <taxon>Lophotrochozoa</taxon>
        <taxon>Annelida</taxon>
        <taxon>Polychaeta</taxon>
        <taxon>Sedentaria</taxon>
        <taxon>Scolecida</taxon>
        <taxon>Capitellidae</taxon>
        <taxon>Capitella</taxon>
    </lineage>
</organism>
<proteinExistence type="predicted"/>
<dbReference type="PANTHER" id="PTHR12877">
    <property type="entry name" value="RHO GUANINE NUCLEOTIDE EXCHANGE FACTOR"/>
    <property type="match status" value="1"/>
</dbReference>
<feature type="compositionally biased region" description="Basic and acidic residues" evidence="2">
    <location>
        <begin position="392"/>
        <end position="401"/>
    </location>
</feature>
<dbReference type="InterPro" id="IPR015943">
    <property type="entry name" value="WD40/YVTN_repeat-like_dom_sf"/>
</dbReference>
<feature type="compositionally biased region" description="Polar residues" evidence="2">
    <location>
        <begin position="1398"/>
        <end position="1416"/>
    </location>
</feature>
<feature type="compositionally biased region" description="Polar residues" evidence="2">
    <location>
        <begin position="605"/>
        <end position="623"/>
    </location>
</feature>
<dbReference type="EMBL" id="AMQN01004203">
    <property type="status" value="NOT_ANNOTATED_CDS"/>
    <property type="molecule type" value="Genomic_DNA"/>
</dbReference>
<dbReference type="InterPro" id="IPR035899">
    <property type="entry name" value="DBL_dom_sf"/>
</dbReference>
<feature type="region of interest" description="Disordered" evidence="2">
    <location>
        <begin position="144"/>
        <end position="169"/>
    </location>
</feature>
<feature type="compositionally biased region" description="Low complexity" evidence="2">
    <location>
        <begin position="815"/>
        <end position="831"/>
    </location>
</feature>
<dbReference type="InterPro" id="IPR000219">
    <property type="entry name" value="DH_dom"/>
</dbReference>
<dbReference type="CDD" id="cd00160">
    <property type="entry name" value="RhoGEF"/>
    <property type="match status" value="1"/>
</dbReference>
<feature type="region of interest" description="Disordered" evidence="2">
    <location>
        <begin position="681"/>
        <end position="835"/>
    </location>
</feature>
<dbReference type="Gene3D" id="1.20.900.10">
    <property type="entry name" value="Dbl homology (DH) domain"/>
    <property type="match status" value="2"/>
</dbReference>
<dbReference type="EMBL" id="KB292835">
    <property type="protein sequence ID" value="ELU16927.1"/>
    <property type="molecule type" value="Genomic_DNA"/>
</dbReference>
<dbReference type="Gene3D" id="2.130.10.10">
    <property type="entry name" value="YVTN repeat-like/Quinoprotein amine dehydrogenase"/>
    <property type="match status" value="1"/>
</dbReference>
<accession>R7VEC0</accession>
<feature type="region of interest" description="Disordered" evidence="2">
    <location>
        <begin position="1336"/>
        <end position="1416"/>
    </location>
</feature>
<protein>
    <recommendedName>
        <fullName evidence="3">DH domain-containing protein</fullName>
    </recommendedName>
</protein>
<feature type="region of interest" description="Disordered" evidence="2">
    <location>
        <begin position="66"/>
        <end position="92"/>
    </location>
</feature>
<dbReference type="InterPro" id="IPR011047">
    <property type="entry name" value="Quinoprotein_ADH-like_sf"/>
</dbReference>
<feature type="region of interest" description="Disordered" evidence="2">
    <location>
        <begin position="583"/>
        <end position="645"/>
    </location>
</feature>
<dbReference type="EnsemblMetazoa" id="CapteT222014">
    <property type="protein sequence ID" value="CapteP222014"/>
    <property type="gene ID" value="CapteG222014"/>
</dbReference>
<evidence type="ECO:0000313" key="4">
    <source>
        <dbReference type="EMBL" id="ELU16927.1"/>
    </source>
</evidence>
<keyword evidence="6" id="KW-1185">Reference proteome</keyword>
<feature type="region of interest" description="Disordered" evidence="2">
    <location>
        <begin position="216"/>
        <end position="322"/>
    </location>
</feature>
<keyword evidence="1" id="KW-0344">Guanine-nucleotide releasing factor</keyword>
<dbReference type="GO" id="GO:0005085">
    <property type="term" value="F:guanyl-nucleotide exchange factor activity"/>
    <property type="evidence" value="ECO:0007669"/>
    <property type="project" value="UniProtKB-KW"/>
</dbReference>
<dbReference type="PANTHER" id="PTHR12877:SF15">
    <property type="entry name" value="RHO GUANINE NUCLEOTIDE EXCHANGE FACTOR 17"/>
    <property type="match status" value="1"/>
</dbReference>
<dbReference type="HOGENOM" id="CLU_239651_0_0_1"/>
<feature type="compositionally biased region" description="Low complexity" evidence="2">
    <location>
        <begin position="773"/>
        <end position="787"/>
    </location>
</feature>
<reference evidence="4 6" key="2">
    <citation type="journal article" date="2013" name="Nature">
        <title>Insights into bilaterian evolution from three spiralian genomes.</title>
        <authorList>
            <person name="Simakov O."/>
            <person name="Marletaz F."/>
            <person name="Cho S.J."/>
            <person name="Edsinger-Gonzales E."/>
            <person name="Havlak P."/>
            <person name="Hellsten U."/>
            <person name="Kuo D.H."/>
            <person name="Larsson T."/>
            <person name="Lv J."/>
            <person name="Arendt D."/>
            <person name="Savage R."/>
            <person name="Osoegawa K."/>
            <person name="de Jong P."/>
            <person name="Grimwood J."/>
            <person name="Chapman J.A."/>
            <person name="Shapiro H."/>
            <person name="Aerts A."/>
            <person name="Otillar R.P."/>
            <person name="Terry A.Y."/>
            <person name="Boore J.L."/>
            <person name="Grigoriev I.V."/>
            <person name="Lindberg D.R."/>
            <person name="Seaver E.C."/>
            <person name="Weisblat D.A."/>
            <person name="Putnam N.H."/>
            <person name="Rokhsar D.S."/>
        </authorList>
    </citation>
    <scope>NUCLEOTIDE SEQUENCE</scope>
    <source>
        <strain evidence="4 6">I ESC-2004</strain>
    </source>
</reference>
<feature type="compositionally biased region" description="Low complexity" evidence="2">
    <location>
        <begin position="74"/>
        <end position="86"/>
    </location>
</feature>
<feature type="domain" description="DH" evidence="3">
    <location>
        <begin position="857"/>
        <end position="1006"/>
    </location>
</feature>
<dbReference type="Pfam" id="PF00621">
    <property type="entry name" value="RhoGEF"/>
    <property type="match status" value="1"/>
</dbReference>
<dbReference type="PROSITE" id="PS50010">
    <property type="entry name" value="DH_2"/>
    <property type="match status" value="1"/>
</dbReference>
<dbReference type="Proteomes" id="UP000014760">
    <property type="component" value="Unassembled WGS sequence"/>
</dbReference>
<feature type="compositionally biased region" description="Low complexity" evidence="2">
    <location>
        <begin position="312"/>
        <end position="322"/>
    </location>
</feature>
<reference evidence="5" key="3">
    <citation type="submission" date="2015-06" db="UniProtKB">
        <authorList>
            <consortium name="EnsemblMetazoa"/>
        </authorList>
    </citation>
    <scope>IDENTIFICATION</scope>
</reference>
<dbReference type="OrthoDB" id="4066896at2759"/>
<dbReference type="SMART" id="SM00325">
    <property type="entry name" value="RhoGEF"/>
    <property type="match status" value="1"/>
</dbReference>
<evidence type="ECO:0000256" key="2">
    <source>
        <dbReference type="SAM" id="MobiDB-lite"/>
    </source>
</evidence>
<feature type="region of interest" description="Disordered" evidence="2">
    <location>
        <begin position="378"/>
        <end position="524"/>
    </location>
</feature>
<feature type="compositionally biased region" description="Basic and acidic residues" evidence="2">
    <location>
        <begin position="274"/>
        <end position="297"/>
    </location>
</feature>
<evidence type="ECO:0000256" key="1">
    <source>
        <dbReference type="ARBA" id="ARBA00022658"/>
    </source>
</evidence>
<feature type="compositionally biased region" description="Basic residues" evidence="2">
    <location>
        <begin position="585"/>
        <end position="597"/>
    </location>
</feature>
<dbReference type="Pfam" id="PF19056">
    <property type="entry name" value="WD40_2"/>
    <property type="match status" value="1"/>
</dbReference>
<gene>
    <name evidence="4" type="ORF">CAPTEDRAFT_222014</name>
</gene>
<feature type="compositionally biased region" description="Acidic residues" evidence="2">
    <location>
        <begin position="452"/>
        <end position="468"/>
    </location>
</feature>
<feature type="compositionally biased region" description="Polar residues" evidence="2">
    <location>
        <begin position="219"/>
        <end position="234"/>
    </location>
</feature>
<dbReference type="OMA" id="CCLQLTG"/>
<evidence type="ECO:0000313" key="6">
    <source>
        <dbReference type="Proteomes" id="UP000014760"/>
    </source>
</evidence>
<feature type="compositionally biased region" description="Basic and acidic residues" evidence="2">
    <location>
        <begin position="1382"/>
        <end position="1397"/>
    </location>
</feature>
<feature type="compositionally biased region" description="Basic residues" evidence="2">
    <location>
        <begin position="263"/>
        <end position="273"/>
    </location>
</feature>
<dbReference type="GO" id="GO:0030036">
    <property type="term" value="P:actin cytoskeleton organization"/>
    <property type="evidence" value="ECO:0007669"/>
    <property type="project" value="TreeGrafter"/>
</dbReference>
<feature type="compositionally biased region" description="Low complexity" evidence="2">
    <location>
        <begin position="413"/>
        <end position="425"/>
    </location>
</feature>
<feature type="compositionally biased region" description="Acidic residues" evidence="2">
    <location>
        <begin position="1371"/>
        <end position="1381"/>
    </location>
</feature>
<reference evidence="6" key="1">
    <citation type="submission" date="2012-12" db="EMBL/GenBank/DDBJ databases">
        <authorList>
            <person name="Hellsten U."/>
            <person name="Grimwood J."/>
            <person name="Chapman J.A."/>
            <person name="Shapiro H."/>
            <person name="Aerts A."/>
            <person name="Otillar R.P."/>
            <person name="Terry A.Y."/>
            <person name="Boore J.L."/>
            <person name="Simakov O."/>
            <person name="Marletaz F."/>
            <person name="Cho S.-J."/>
            <person name="Edsinger-Gonzales E."/>
            <person name="Havlak P."/>
            <person name="Kuo D.-H."/>
            <person name="Larsson T."/>
            <person name="Lv J."/>
            <person name="Arendt D."/>
            <person name="Savage R."/>
            <person name="Osoegawa K."/>
            <person name="de Jong P."/>
            <person name="Lindberg D.R."/>
            <person name="Seaver E.C."/>
            <person name="Weisblat D.A."/>
            <person name="Putnam N.H."/>
            <person name="Grigoriev I.V."/>
            <person name="Rokhsar D.S."/>
        </authorList>
    </citation>
    <scope>NUCLEOTIDE SEQUENCE</scope>
    <source>
        <strain evidence="6">I ESC-2004</strain>
    </source>
</reference>
<feature type="compositionally biased region" description="Basic residues" evidence="2">
    <location>
        <begin position="698"/>
        <end position="708"/>
    </location>
</feature>
<dbReference type="STRING" id="283909.R7VEC0"/>